<proteinExistence type="predicted"/>
<organism evidence="1 2">
    <name type="scientific">Trichonephila clavata</name>
    <name type="common">Joro spider</name>
    <name type="synonym">Nephila clavata</name>
    <dbReference type="NCBI Taxonomy" id="2740835"/>
    <lineage>
        <taxon>Eukaryota</taxon>
        <taxon>Metazoa</taxon>
        <taxon>Ecdysozoa</taxon>
        <taxon>Arthropoda</taxon>
        <taxon>Chelicerata</taxon>
        <taxon>Arachnida</taxon>
        <taxon>Araneae</taxon>
        <taxon>Araneomorphae</taxon>
        <taxon>Entelegynae</taxon>
        <taxon>Araneoidea</taxon>
        <taxon>Nephilidae</taxon>
        <taxon>Trichonephila</taxon>
    </lineage>
</organism>
<keyword evidence="2" id="KW-1185">Reference proteome</keyword>
<gene>
    <name evidence="1" type="ORF">TNCT_461501</name>
</gene>
<dbReference type="EMBL" id="BMAO01032903">
    <property type="protein sequence ID" value="GFQ85591.1"/>
    <property type="molecule type" value="Genomic_DNA"/>
</dbReference>
<dbReference type="AlphaFoldDB" id="A0A8X6KVF9"/>
<comment type="caution">
    <text evidence="1">The sequence shown here is derived from an EMBL/GenBank/DDBJ whole genome shotgun (WGS) entry which is preliminary data.</text>
</comment>
<evidence type="ECO:0000313" key="1">
    <source>
        <dbReference type="EMBL" id="GFQ85591.1"/>
    </source>
</evidence>
<accession>A0A8X6KVF9</accession>
<reference evidence="1" key="1">
    <citation type="submission" date="2020-07" db="EMBL/GenBank/DDBJ databases">
        <title>Multicomponent nature underlies the extraordinary mechanical properties of spider dragline silk.</title>
        <authorList>
            <person name="Kono N."/>
            <person name="Nakamura H."/>
            <person name="Mori M."/>
            <person name="Yoshida Y."/>
            <person name="Ohtoshi R."/>
            <person name="Malay A.D."/>
            <person name="Moran D.A.P."/>
            <person name="Tomita M."/>
            <person name="Numata K."/>
            <person name="Arakawa K."/>
        </authorList>
    </citation>
    <scope>NUCLEOTIDE SEQUENCE</scope>
</reference>
<name>A0A8X6KVF9_TRICU</name>
<protein>
    <submittedName>
        <fullName evidence="1">Uncharacterized protein</fullName>
    </submittedName>
</protein>
<sequence>MGLPRQHRVRCRHYFDEWRFRFLTPLKTRHAENMMHDESVGPLSPDRDVAKSKDWNASSSLLIALHSYGA</sequence>
<dbReference type="Proteomes" id="UP000887116">
    <property type="component" value="Unassembled WGS sequence"/>
</dbReference>
<evidence type="ECO:0000313" key="2">
    <source>
        <dbReference type="Proteomes" id="UP000887116"/>
    </source>
</evidence>